<evidence type="ECO:0000256" key="13">
    <source>
        <dbReference type="SAM" id="MobiDB-lite"/>
    </source>
</evidence>
<keyword evidence="3" id="KW-1003">Cell membrane</keyword>
<dbReference type="GO" id="GO:0008360">
    <property type="term" value="P:regulation of cell shape"/>
    <property type="evidence" value="ECO:0007669"/>
    <property type="project" value="UniProtKB-KW"/>
</dbReference>
<organism evidence="17">
    <name type="scientific">hydrothermal vent metagenome</name>
    <dbReference type="NCBI Taxonomy" id="652676"/>
    <lineage>
        <taxon>unclassified sequences</taxon>
        <taxon>metagenomes</taxon>
        <taxon>ecological metagenomes</taxon>
    </lineage>
</organism>
<accession>A0A3B0QKM7</accession>
<dbReference type="GO" id="GO:0005886">
    <property type="term" value="C:plasma membrane"/>
    <property type="evidence" value="ECO:0007669"/>
    <property type="project" value="UniProtKB-SubCell"/>
</dbReference>
<evidence type="ECO:0000256" key="1">
    <source>
        <dbReference type="ARBA" id="ARBA00004167"/>
    </source>
</evidence>
<evidence type="ECO:0000256" key="11">
    <source>
        <dbReference type="ARBA" id="ARBA00023136"/>
    </source>
</evidence>
<evidence type="ECO:0000256" key="7">
    <source>
        <dbReference type="ARBA" id="ARBA00022801"/>
    </source>
</evidence>
<dbReference type="PANTHER" id="PTHR30627">
    <property type="entry name" value="PEPTIDOGLYCAN D,D-TRANSPEPTIDASE"/>
    <property type="match status" value="1"/>
</dbReference>
<dbReference type="InterPro" id="IPR036138">
    <property type="entry name" value="PBP_dimer_sf"/>
</dbReference>
<proteinExistence type="predicted"/>
<evidence type="ECO:0000256" key="10">
    <source>
        <dbReference type="ARBA" id="ARBA00022989"/>
    </source>
</evidence>
<dbReference type="Pfam" id="PF00905">
    <property type="entry name" value="Transpeptidase"/>
    <property type="match status" value="1"/>
</dbReference>
<evidence type="ECO:0000256" key="14">
    <source>
        <dbReference type="SAM" id="Phobius"/>
    </source>
</evidence>
<keyword evidence="12" id="KW-0961">Cell wall biogenesis/degradation</keyword>
<dbReference type="InterPro" id="IPR012338">
    <property type="entry name" value="Beta-lactam/transpept-like"/>
</dbReference>
<feature type="compositionally biased region" description="Basic and acidic residues" evidence="13">
    <location>
        <begin position="184"/>
        <end position="199"/>
    </location>
</feature>
<dbReference type="EMBL" id="UOEA01000015">
    <property type="protein sequence ID" value="VAV82394.1"/>
    <property type="molecule type" value="Genomic_DNA"/>
</dbReference>
<dbReference type="InterPro" id="IPR017790">
    <property type="entry name" value="Penicillin-binding_protein_2"/>
</dbReference>
<keyword evidence="17" id="KW-0121">Carboxypeptidase</keyword>
<protein>
    <submittedName>
        <fullName evidence="17">Peptidoglycan D,D-transpeptidase MrdA</fullName>
        <ecNumber evidence="17">3.4.16.4</ecNumber>
    </submittedName>
</protein>
<dbReference type="SUPFAM" id="SSF56519">
    <property type="entry name" value="Penicillin binding protein dimerisation domain"/>
    <property type="match status" value="1"/>
</dbReference>
<dbReference type="GO" id="GO:0071972">
    <property type="term" value="F:peptidoglycan L,D-transpeptidase activity"/>
    <property type="evidence" value="ECO:0007669"/>
    <property type="project" value="TreeGrafter"/>
</dbReference>
<sequence>MKDYLADKDPSDLKERLYLALVVIALIFLILIAKLWYLQVMRSSHFSELSMNNRIRLTKTPAARGLILDRNGKLLAENRPGFDLLIVPEDVKDMAKTKKILTRIVDIDNKTINAKLKKAKRRAPFRPVKLKEDISWEEMAKVDNYNYELPGVLIEVMPKRTYPYDEATAHLLGYLGEISERGYRRSRKEDQKPYRRGDMIGRSGVESSFEKTLRGTDGGRQIEVDASGRLIKVMKEIPPYPGQNIRLTIDLATQKAAWDAMKGKTGAVVAIDPRNGKILALVSTPSFDSDQLTRGLSSKEWQELIQDPMKVFNNRALQGLYPPASTFKPITAIAALEKGVIDKKKKIMSGPSFKLGRSLYRDWKRGGHGKINLHTAIVQSSDTFFYQLGLEVGIDDISHYAKSFGLGSKTGINIKNEKNGFVPSRAWKLKAKGEPWYRGETVITAIGQGFMLSTPMQLVNAYAAIANGGTLYTPQFIEAVESIEGEKVKDFLPVIKGMVDAKPETLQFIREALRGVISEEHGTARWINRRGLKIAGKTGTAQVVRMKERIKNIEDIPYKFRDHGLFAGFAPFDDPKIAVAVVVEHGGFGSSSAAPVALRVIKTYLEGLPKPEPTPNDNESPEKASTTDKKKGI</sequence>
<evidence type="ECO:0000313" key="17">
    <source>
        <dbReference type="EMBL" id="VAV82394.1"/>
    </source>
</evidence>
<evidence type="ECO:0000256" key="5">
    <source>
        <dbReference type="ARBA" id="ARBA00022670"/>
    </source>
</evidence>
<name>A0A3B0QKM7_9ZZZZ</name>
<dbReference type="AlphaFoldDB" id="A0A3B0QKM7"/>
<gene>
    <name evidence="17" type="ORF">MNBD_DELTA01-895</name>
</gene>
<dbReference type="GO" id="GO:0008658">
    <property type="term" value="F:penicillin binding"/>
    <property type="evidence" value="ECO:0007669"/>
    <property type="project" value="InterPro"/>
</dbReference>
<dbReference type="InterPro" id="IPR001460">
    <property type="entry name" value="PCN-bd_Tpept"/>
</dbReference>
<evidence type="ECO:0000259" key="16">
    <source>
        <dbReference type="Pfam" id="PF03717"/>
    </source>
</evidence>
<keyword evidence="5" id="KW-0645">Protease</keyword>
<keyword evidence="10 14" id="KW-1133">Transmembrane helix</keyword>
<dbReference type="Gene3D" id="3.30.1390.30">
    <property type="entry name" value="Penicillin-binding protein 2a, domain 3"/>
    <property type="match status" value="1"/>
</dbReference>
<feature type="domain" description="Penicillin-binding protein transpeptidase" evidence="15">
    <location>
        <begin position="266"/>
        <end position="601"/>
    </location>
</feature>
<feature type="region of interest" description="Disordered" evidence="13">
    <location>
        <begin position="607"/>
        <end position="633"/>
    </location>
</feature>
<dbReference type="InterPro" id="IPR050515">
    <property type="entry name" value="Beta-lactam/transpept"/>
</dbReference>
<dbReference type="PANTHER" id="PTHR30627:SF2">
    <property type="entry name" value="PEPTIDOGLYCAN D,D-TRANSPEPTIDASE MRDA"/>
    <property type="match status" value="1"/>
</dbReference>
<evidence type="ECO:0000256" key="3">
    <source>
        <dbReference type="ARBA" id="ARBA00022475"/>
    </source>
</evidence>
<evidence type="ECO:0000259" key="15">
    <source>
        <dbReference type="Pfam" id="PF00905"/>
    </source>
</evidence>
<keyword evidence="6 14" id="KW-0812">Transmembrane</keyword>
<keyword evidence="4" id="KW-0997">Cell inner membrane</keyword>
<feature type="region of interest" description="Disordered" evidence="13">
    <location>
        <begin position="184"/>
        <end position="216"/>
    </location>
</feature>
<feature type="compositionally biased region" description="Basic and acidic residues" evidence="13">
    <location>
        <begin position="620"/>
        <end position="633"/>
    </location>
</feature>
<evidence type="ECO:0000256" key="8">
    <source>
        <dbReference type="ARBA" id="ARBA00022960"/>
    </source>
</evidence>
<keyword evidence="9" id="KW-0573">Peptidoglycan synthesis</keyword>
<dbReference type="FunFam" id="3.40.710.10:FF:000024">
    <property type="entry name" value="Penicillin-binding protein 2"/>
    <property type="match status" value="1"/>
</dbReference>
<feature type="transmembrane region" description="Helical" evidence="14">
    <location>
        <begin position="17"/>
        <end position="37"/>
    </location>
</feature>
<dbReference type="SUPFAM" id="SSF56601">
    <property type="entry name" value="beta-lactamase/transpeptidase-like"/>
    <property type="match status" value="1"/>
</dbReference>
<dbReference type="EC" id="3.4.16.4" evidence="17"/>
<reference evidence="17" key="1">
    <citation type="submission" date="2018-06" db="EMBL/GenBank/DDBJ databases">
        <authorList>
            <person name="Zhirakovskaya E."/>
        </authorList>
    </citation>
    <scope>NUCLEOTIDE SEQUENCE</scope>
</reference>
<keyword evidence="8" id="KW-0133">Cell shape</keyword>
<feature type="domain" description="Penicillin-binding protein dimerisation" evidence="16">
    <location>
        <begin position="60"/>
        <end position="233"/>
    </location>
</feature>
<evidence type="ECO:0000256" key="9">
    <source>
        <dbReference type="ARBA" id="ARBA00022984"/>
    </source>
</evidence>
<dbReference type="InterPro" id="IPR005311">
    <property type="entry name" value="PBP_dimer"/>
</dbReference>
<evidence type="ECO:0000256" key="4">
    <source>
        <dbReference type="ARBA" id="ARBA00022519"/>
    </source>
</evidence>
<dbReference type="Gene3D" id="3.40.710.10">
    <property type="entry name" value="DD-peptidase/beta-lactamase superfamily"/>
    <property type="match status" value="1"/>
</dbReference>
<comment type="subcellular location">
    <subcellularLocation>
        <location evidence="2">Cell membrane</location>
    </subcellularLocation>
    <subcellularLocation>
        <location evidence="1">Membrane</location>
        <topology evidence="1">Single-pass membrane protein</topology>
    </subcellularLocation>
</comment>
<dbReference type="Gene3D" id="3.90.1310.10">
    <property type="entry name" value="Penicillin-binding protein 2a (Domain 2)"/>
    <property type="match status" value="1"/>
</dbReference>
<evidence type="ECO:0000256" key="12">
    <source>
        <dbReference type="ARBA" id="ARBA00023316"/>
    </source>
</evidence>
<dbReference type="GO" id="GO:0009252">
    <property type="term" value="P:peptidoglycan biosynthetic process"/>
    <property type="evidence" value="ECO:0007669"/>
    <property type="project" value="UniProtKB-KW"/>
</dbReference>
<dbReference type="GO" id="GO:0071555">
    <property type="term" value="P:cell wall organization"/>
    <property type="evidence" value="ECO:0007669"/>
    <property type="project" value="UniProtKB-KW"/>
</dbReference>
<evidence type="ECO:0000256" key="6">
    <source>
        <dbReference type="ARBA" id="ARBA00022692"/>
    </source>
</evidence>
<keyword evidence="7 17" id="KW-0378">Hydrolase</keyword>
<dbReference type="GO" id="GO:0006508">
    <property type="term" value="P:proteolysis"/>
    <property type="evidence" value="ECO:0007669"/>
    <property type="project" value="UniProtKB-KW"/>
</dbReference>
<evidence type="ECO:0000256" key="2">
    <source>
        <dbReference type="ARBA" id="ARBA00004236"/>
    </source>
</evidence>
<dbReference type="Pfam" id="PF03717">
    <property type="entry name" value="PBP_dimer"/>
    <property type="match status" value="1"/>
</dbReference>
<dbReference type="GO" id="GO:0009002">
    <property type="term" value="F:serine-type D-Ala-D-Ala carboxypeptidase activity"/>
    <property type="evidence" value="ECO:0007669"/>
    <property type="project" value="UniProtKB-EC"/>
</dbReference>
<keyword evidence="11 14" id="KW-0472">Membrane</keyword>
<dbReference type="NCBIfam" id="TIGR03423">
    <property type="entry name" value="pbp2_mrdA"/>
    <property type="match status" value="1"/>
</dbReference>